<keyword evidence="2" id="KW-1185">Reference proteome</keyword>
<dbReference type="EMBL" id="QYTV02000009">
    <property type="protein sequence ID" value="RST72283.1"/>
    <property type="molecule type" value="Genomic_DNA"/>
</dbReference>
<gene>
    <name evidence="1" type="ORF">D4T97_016740</name>
</gene>
<evidence type="ECO:0000313" key="2">
    <source>
        <dbReference type="Proteomes" id="UP000287156"/>
    </source>
</evidence>
<accession>A0A429XVJ0</accession>
<name>A0A429XVJ0_9BACI</name>
<reference evidence="1" key="1">
    <citation type="submission" date="2018-12" db="EMBL/GenBank/DDBJ databases">
        <authorList>
            <person name="Sun L."/>
            <person name="Chen Z."/>
        </authorList>
    </citation>
    <scope>NUCLEOTIDE SEQUENCE [LARGE SCALE GENOMIC DNA]</scope>
    <source>
        <strain evidence="1">3-2-2</strain>
    </source>
</reference>
<dbReference type="OrthoDB" id="2974772at2"/>
<dbReference type="Proteomes" id="UP000287156">
    <property type="component" value="Unassembled WGS sequence"/>
</dbReference>
<organism evidence="1 2">
    <name type="scientific">Siminovitchia acidinfaciens</name>
    <dbReference type="NCBI Taxonomy" id="2321395"/>
    <lineage>
        <taxon>Bacteria</taxon>
        <taxon>Bacillati</taxon>
        <taxon>Bacillota</taxon>
        <taxon>Bacilli</taxon>
        <taxon>Bacillales</taxon>
        <taxon>Bacillaceae</taxon>
        <taxon>Siminovitchia</taxon>
    </lineage>
</organism>
<sequence>MFLSNFIHEANDLVGEKVRVITVHGTFTGKLVDVNSDSIIMHVNISGRIRRILIRLALIIALFRFLGTVGRGYEPSKSKVYSPHDSLADYLIDDD</sequence>
<comment type="caution">
    <text evidence="1">The sequence shown here is derived from an EMBL/GenBank/DDBJ whole genome shotgun (WGS) entry which is preliminary data.</text>
</comment>
<protein>
    <submittedName>
        <fullName evidence="1">DUF2642 domain-containing protein</fullName>
    </submittedName>
</protein>
<evidence type="ECO:0000313" key="1">
    <source>
        <dbReference type="EMBL" id="RST72283.1"/>
    </source>
</evidence>
<proteinExistence type="predicted"/>
<dbReference type="AlphaFoldDB" id="A0A429XVJ0"/>